<dbReference type="KEGG" id="vg:40525376"/>
<evidence type="ECO:0000313" key="4">
    <source>
        <dbReference type="Proteomes" id="UP000243076"/>
    </source>
</evidence>
<accession>Q98800</accession>
<dbReference type="SUPFAM" id="SSF56831">
    <property type="entry name" value="Reovirus inner layer core protein p3"/>
    <property type="match status" value="1"/>
</dbReference>
<reference evidence="3 4" key="1">
    <citation type="journal article" date="1996" name="Virus Res.">
        <title>Characterisation of Wongorr virus, an Australian orbivirus.</title>
        <authorList>
            <person name="Gould A.R."/>
            <person name="Parkes H."/>
        </authorList>
    </citation>
    <scope>NUCLEOTIDE SEQUENCE [LARGE SCALE GENOMIC DNA]</scope>
    <source>
        <strain evidence="3 4">mrm13443</strain>
    </source>
</reference>
<feature type="non-terminal residue" evidence="3">
    <location>
        <position position="1"/>
    </location>
</feature>
<sequence length="412" mass="47637">PFSQLHATTATEAQMADVRKIYLALMFPNQILLDIKGEPGHAVDPVVRSVRGIIGKIMFSYGPRIFNITPRTARLLDRAASDYLTSLTDERRTIRRGRTGLPLDFVIEQGGRTFDANQLRMDPATGAGYNGWQCADIQRRQTPYPHVTRRVCYVGYDPEDILDERISGMDHEYAMFNLIMEALLRSGHAQERNYMNLMSQHHVVRFAYISQIINRDLLSAFTLLDTAFDELSDKIPLEEITPNGPIILDISYHSIWHAFRMRFLPTEQSPLVLYQPLIETIYSSQLAIMKLNANMLRDFTTANEESFPNMSIMDVWKVVCEELPPVMKTLLDLTGQYWFVNVRDSFQWIREPSTQNSLPMMLMEAAWECALEPSSIMFIRDAYVYRDPIPEPHVEDIELFRREAVYYTNIMD</sequence>
<dbReference type="Proteomes" id="UP000243076">
    <property type="component" value="Segment 3"/>
</dbReference>
<keyword evidence="2" id="KW-0946">Virion</keyword>
<dbReference type="GO" id="GO:0044423">
    <property type="term" value="C:virion component"/>
    <property type="evidence" value="ECO:0007669"/>
    <property type="project" value="UniProtKB-KW"/>
</dbReference>
<evidence type="ECO:0000313" key="3">
    <source>
        <dbReference type="EMBL" id="AAB47240.1"/>
    </source>
</evidence>
<organism evidence="3 4">
    <name type="scientific">Wongorr virus</name>
    <dbReference type="NCBI Taxonomy" id="47465"/>
    <lineage>
        <taxon>Viruses</taxon>
        <taxon>Riboviria</taxon>
        <taxon>Orthornavirae</taxon>
        <taxon>Duplornaviricota</taxon>
        <taxon>Resentoviricetes</taxon>
        <taxon>Reovirales</taxon>
        <taxon>Sedoreoviridae</taxon>
        <taxon>Orbivirus</taxon>
        <taxon>Orbivirus deltamitchellense</taxon>
    </lineage>
</organism>
<dbReference type="InterPro" id="IPR002614">
    <property type="entry name" value="Inner_layer_core_VP3_Orbivir"/>
</dbReference>
<protein>
    <submittedName>
        <fullName evidence="3">VP3</fullName>
    </submittedName>
</protein>
<evidence type="ECO:0000256" key="2">
    <source>
        <dbReference type="ARBA" id="ARBA00022844"/>
    </source>
</evidence>
<proteinExistence type="predicted"/>
<name>Q98800_9REOV</name>
<keyword evidence="4" id="KW-1185">Reference proteome</keyword>
<evidence type="ECO:0000256" key="1">
    <source>
        <dbReference type="ARBA" id="ARBA00004328"/>
    </source>
</evidence>
<dbReference type="GeneID" id="40525376"/>
<dbReference type="GO" id="GO:0005198">
    <property type="term" value="F:structural molecule activity"/>
    <property type="evidence" value="ECO:0007669"/>
    <property type="project" value="InterPro"/>
</dbReference>
<dbReference type="RefSeq" id="YP_009665177.1">
    <property type="nucleotide sequence ID" value="NC_043192.1"/>
</dbReference>
<dbReference type="Pfam" id="PF01700">
    <property type="entry name" value="Orbi_VP3"/>
    <property type="match status" value="1"/>
</dbReference>
<comment type="subcellular location">
    <subcellularLocation>
        <location evidence="1">Virion</location>
    </subcellularLocation>
</comment>
<dbReference type="InterPro" id="IPR016029">
    <property type="entry name" value="Inner_layer_core_VP3_Reovir"/>
</dbReference>
<feature type="non-terminal residue" evidence="3">
    <location>
        <position position="412"/>
    </location>
</feature>
<dbReference type="EMBL" id="U56992">
    <property type="protein sequence ID" value="AAB47240.1"/>
    <property type="molecule type" value="Genomic_RNA"/>
</dbReference>